<evidence type="ECO:0000313" key="10">
    <source>
        <dbReference type="EMBL" id="AGM26525.1"/>
    </source>
</evidence>
<keyword evidence="6" id="KW-0051">Antiviral defense</keyword>
<keyword evidence="7" id="KW-0238">DNA-binding</keyword>
<sequence length="313" mass="36197">MSWRTLIINKSKKINVKNNNICVTDSEGKEILFAFTEINSIIFENNYTLVSCNLLAKICQYNIFAVFCDEIYEPRGLLLSMSNHFQPYAVLNMQLKITADLKEKLWKEIIKKKIWNSSIVLENVTDFFEVVLILQKYSNEVINGDLTNREGLSAKVFFRTLYGSAFIRQTDDLINSALNYGYKILVSCISRTLVKYGLILHLGIHHIGKTNPYNLSYDFIEPLRPLVDYWVTKNLYTLDGKLTYNQRISLIKLLDEKVEIDGRIMNVNNAINYMIKSFISCLKDQDENLLKLPSLLLKDSNNNDEEELNSEGE</sequence>
<protein>
    <submittedName>
        <fullName evidence="10">CRISPR-associated protein Cas1</fullName>
    </submittedName>
</protein>
<keyword evidence="1" id="KW-0540">Nuclease</keyword>
<proteinExistence type="predicted"/>
<gene>
    <name evidence="10" type="primary">cas1</name>
    <name evidence="10" type="ORF">SSYRP_v1c09380</name>
</gene>
<evidence type="ECO:0000256" key="5">
    <source>
        <dbReference type="ARBA" id="ARBA00022842"/>
    </source>
</evidence>
<evidence type="ECO:0000313" key="11">
    <source>
        <dbReference type="Proteomes" id="UP000013963"/>
    </source>
</evidence>
<dbReference type="GO" id="GO:0016787">
    <property type="term" value="F:hydrolase activity"/>
    <property type="evidence" value="ECO:0007669"/>
    <property type="project" value="UniProtKB-KW"/>
</dbReference>
<dbReference type="PANTHER" id="PTHR34353">
    <property type="entry name" value="CRISPR-ASSOCIATED ENDONUCLEASE CAS1 1"/>
    <property type="match status" value="1"/>
</dbReference>
<dbReference type="Proteomes" id="UP000013963">
    <property type="component" value="Chromosome"/>
</dbReference>
<evidence type="ECO:0000256" key="2">
    <source>
        <dbReference type="ARBA" id="ARBA00022723"/>
    </source>
</evidence>
<evidence type="ECO:0000256" key="3">
    <source>
        <dbReference type="ARBA" id="ARBA00022759"/>
    </source>
</evidence>
<dbReference type="eggNOG" id="COG1518">
    <property type="taxonomic scope" value="Bacteria"/>
</dbReference>
<dbReference type="InterPro" id="IPR019855">
    <property type="entry name" value="CRISPR-assoc_Cas1_NMENI"/>
</dbReference>
<evidence type="ECO:0000256" key="7">
    <source>
        <dbReference type="ARBA" id="ARBA00023125"/>
    </source>
</evidence>
<evidence type="ECO:0000256" key="6">
    <source>
        <dbReference type="ARBA" id="ARBA00023118"/>
    </source>
</evidence>
<keyword evidence="11" id="KW-1185">Reference proteome</keyword>
<keyword evidence="2" id="KW-0479">Metal-binding</keyword>
<keyword evidence="5" id="KW-0460">Magnesium</keyword>
<evidence type="ECO:0000256" key="1">
    <source>
        <dbReference type="ARBA" id="ARBA00022722"/>
    </source>
</evidence>
<dbReference type="EMBL" id="CP005078">
    <property type="protein sequence ID" value="AGM26525.1"/>
    <property type="molecule type" value="Genomic_DNA"/>
</dbReference>
<reference evidence="10 11" key="1">
    <citation type="journal article" date="2013" name="Genome Biol. Evol.">
        <title>Complete genomes of two dipteran-associated spiroplasmas provided insights into the origin, dynamics, and impacts of viral invasion in spiroplasma.</title>
        <authorList>
            <person name="Ku C."/>
            <person name="Lo W.S."/>
            <person name="Chen L.L."/>
            <person name="Kuo C.H."/>
        </authorList>
    </citation>
    <scope>NUCLEOTIDE SEQUENCE [LARGE SCALE GENOMIC DNA]</scope>
    <source>
        <strain evidence="10">EA-1</strain>
    </source>
</reference>
<dbReference type="InterPro" id="IPR002729">
    <property type="entry name" value="CRISPR-assoc_Cas1"/>
</dbReference>
<dbReference type="STRING" id="1276229.SSYRP_v1c09380"/>
<dbReference type="GO" id="GO:0051607">
    <property type="term" value="P:defense response to virus"/>
    <property type="evidence" value="ECO:0007669"/>
    <property type="project" value="UniProtKB-KW"/>
</dbReference>
<accession>R4UK48</accession>
<dbReference type="GO" id="GO:0043571">
    <property type="term" value="P:maintenance of CRISPR repeat elements"/>
    <property type="evidence" value="ECO:0007669"/>
    <property type="project" value="InterPro"/>
</dbReference>
<dbReference type="InterPro" id="IPR042206">
    <property type="entry name" value="CRISPR-assoc_Cas1_C"/>
</dbReference>
<dbReference type="OrthoDB" id="9803119at2"/>
<keyword evidence="4" id="KW-0378">Hydrolase</keyword>
<name>R4UK48_9MOLU</name>
<dbReference type="Pfam" id="PF01867">
    <property type="entry name" value="Cas_Cas1"/>
    <property type="match status" value="1"/>
</dbReference>
<dbReference type="RefSeq" id="WP_016341165.1">
    <property type="nucleotide sequence ID" value="NC_021284.1"/>
</dbReference>
<keyword evidence="3" id="KW-0255">Endonuclease</keyword>
<evidence type="ECO:0000256" key="8">
    <source>
        <dbReference type="ARBA" id="ARBA00023211"/>
    </source>
</evidence>
<dbReference type="GO" id="GO:0004520">
    <property type="term" value="F:DNA endonuclease activity"/>
    <property type="evidence" value="ECO:0007669"/>
    <property type="project" value="InterPro"/>
</dbReference>
<organism evidence="10 11">
    <name type="scientific">Spiroplasma syrphidicola EA-1</name>
    <dbReference type="NCBI Taxonomy" id="1276229"/>
    <lineage>
        <taxon>Bacteria</taxon>
        <taxon>Bacillati</taxon>
        <taxon>Mycoplasmatota</taxon>
        <taxon>Mollicutes</taxon>
        <taxon>Entomoplasmatales</taxon>
        <taxon>Spiroplasmataceae</taxon>
        <taxon>Spiroplasma</taxon>
    </lineage>
</organism>
<comment type="subunit">
    <text evidence="9">Homodimer, forms a heterotetramer with a Cas2 homodimer.</text>
</comment>
<evidence type="ECO:0000256" key="4">
    <source>
        <dbReference type="ARBA" id="ARBA00022801"/>
    </source>
</evidence>
<dbReference type="HOGENOM" id="CLU_055263_1_0_14"/>
<evidence type="ECO:0000256" key="9">
    <source>
        <dbReference type="ARBA" id="ARBA00038592"/>
    </source>
</evidence>
<dbReference type="KEGG" id="ssyr:SSYRP_v1c09380"/>
<dbReference type="PANTHER" id="PTHR34353:SF2">
    <property type="entry name" value="CRISPR-ASSOCIATED ENDONUCLEASE CAS1 1"/>
    <property type="match status" value="1"/>
</dbReference>
<dbReference type="Gene3D" id="1.20.120.920">
    <property type="entry name" value="CRISPR-associated endonuclease Cas1, C-terminal domain"/>
    <property type="match status" value="1"/>
</dbReference>
<keyword evidence="8" id="KW-0464">Manganese</keyword>
<dbReference type="AlphaFoldDB" id="R4UK48"/>
<dbReference type="NCBIfam" id="TIGR03639">
    <property type="entry name" value="cas1_NMENI"/>
    <property type="match status" value="1"/>
</dbReference>
<dbReference type="GO" id="GO:0003677">
    <property type="term" value="F:DNA binding"/>
    <property type="evidence" value="ECO:0007669"/>
    <property type="project" value="UniProtKB-KW"/>
</dbReference>
<dbReference type="GO" id="GO:0046872">
    <property type="term" value="F:metal ion binding"/>
    <property type="evidence" value="ECO:0007669"/>
    <property type="project" value="UniProtKB-KW"/>
</dbReference>
<dbReference type="InterPro" id="IPR050646">
    <property type="entry name" value="Cas1"/>
</dbReference>
<dbReference type="PATRIC" id="fig|1276229.3.peg.929"/>